<dbReference type="GO" id="GO:0003676">
    <property type="term" value="F:nucleic acid binding"/>
    <property type="evidence" value="ECO:0007669"/>
    <property type="project" value="InterPro"/>
</dbReference>
<dbReference type="SMART" id="SM00586">
    <property type="entry name" value="ZnF_DBF"/>
    <property type="match status" value="1"/>
</dbReference>
<evidence type="ECO:0000256" key="5">
    <source>
        <dbReference type="PROSITE-ProRule" id="PRU00600"/>
    </source>
</evidence>
<dbReference type="InterPro" id="IPR038545">
    <property type="entry name" value="Znf_DBF_sf"/>
</dbReference>
<keyword evidence="4" id="KW-0862">Zinc</keyword>
<dbReference type="GO" id="GO:0005524">
    <property type="term" value="F:ATP binding"/>
    <property type="evidence" value="ECO:0007669"/>
    <property type="project" value="InterPro"/>
</dbReference>
<dbReference type="InterPro" id="IPR000719">
    <property type="entry name" value="Prot_kinase_dom"/>
</dbReference>
<dbReference type="PROSITE" id="PS50011">
    <property type="entry name" value="PROTEIN_KINASE_DOM"/>
    <property type="match status" value="1"/>
</dbReference>
<evidence type="ECO:0000313" key="8">
    <source>
        <dbReference type="EMBL" id="KAL0266125.1"/>
    </source>
</evidence>
<evidence type="ECO:0000256" key="2">
    <source>
        <dbReference type="ARBA" id="ARBA00022723"/>
    </source>
</evidence>
<dbReference type="AlphaFoldDB" id="A0AAW2H8V4"/>
<evidence type="ECO:0000256" key="1">
    <source>
        <dbReference type="ARBA" id="ARBA00009670"/>
    </source>
</evidence>
<dbReference type="SMART" id="SM00220">
    <property type="entry name" value="S_TKc"/>
    <property type="match status" value="1"/>
</dbReference>
<dbReference type="Pfam" id="PF07535">
    <property type="entry name" value="zf-DBF"/>
    <property type="match status" value="1"/>
</dbReference>
<sequence>MFSCWSQSADIPQWLNCPAVFLTADLFCNHVPVSLFQMAWARLGDTDKNDALAPYYVQSHLFLCKHVFKKDALCGVLKCYIAKLVKGPKNTIQVLTIAHVHDDPFVQKYFVVACSYYRLVHSGFCVFGIQKKASTAAFYRARLLKKARRKYSSLTRAVHAHTCVSPTGHVLSSHPLLACRSPLSGRALQQQQRICTKSQFNKSYAQACMIKLPFASRASMLTTAKRHWAAIPEYPTSSPFEDAVFISKVLARCILLPAGKSFLAGLFGNSGYTLLKLGQWMSTRRDVLPEKVCDILSRLRDCAPQHSLSETYRCLGMEDIRLGEVLGSGSVAQVYKARFNGKDVAVKVLHPGIRSRIEKELATITKVVSVLSRLSFFRAYDLMAHLDEFRRGFLSQCDMRNEAYNLRLLKKLNADVTIPEPIYASEHVLVESLVPFQEISSSMDGQLAVKCIDFLMRIISSHRLVHIDLHPGNVKRTEDGNLVLLDAGLCKYLTRREKKNLHDLVFALACRKNGKKAGDLLVERLPKNALADKRRFSAAFDETFQRHFLKATSTERSYSFFSLSCIAPGYVMKRAAFHFDVSRARQAIGDFHRVLSSHSVILDSTYTHLLGSLLCFGGVLQTRCVSAESGRIKRLMLRKTPMVRFLYWDFVDRACEPYILIEDLRRRHQSFYKEYEERKPTLSLNSPVLGCPFLENKKVRFSRKKETKSGMCEVCYTKYSDYRAHIQEAEHREFATDDRNYREIDMLIAMLSGESAHAEMP</sequence>
<keyword evidence="2" id="KW-0479">Metal-binding</keyword>
<accession>A0AAW2H8V4</accession>
<dbReference type="Gene3D" id="1.10.510.10">
    <property type="entry name" value="Transferase(Phosphotransferase) domain 1"/>
    <property type="match status" value="1"/>
</dbReference>
<dbReference type="Pfam" id="PF03109">
    <property type="entry name" value="ABC1"/>
    <property type="match status" value="1"/>
</dbReference>
<dbReference type="PANTHER" id="PTHR45890">
    <property type="entry name" value="AARF DOMAIN CONTAINING KINASE 2 (PREDICTED)"/>
    <property type="match status" value="1"/>
</dbReference>
<evidence type="ECO:0000259" key="7">
    <source>
        <dbReference type="PROSITE" id="PS51265"/>
    </source>
</evidence>
<dbReference type="InterPro" id="IPR052402">
    <property type="entry name" value="ADCK_kinase"/>
</dbReference>
<comment type="caution">
    <text evidence="8">The sequence shown here is derived from an EMBL/GenBank/DDBJ whole genome shotgun (WGS) entry which is preliminary data.</text>
</comment>
<dbReference type="EMBL" id="JARGDH010000006">
    <property type="protein sequence ID" value="KAL0266125.1"/>
    <property type="molecule type" value="Genomic_DNA"/>
</dbReference>
<evidence type="ECO:0000256" key="3">
    <source>
        <dbReference type="ARBA" id="ARBA00022771"/>
    </source>
</evidence>
<gene>
    <name evidence="8" type="ORF">PYX00_011841</name>
</gene>
<protein>
    <recommendedName>
        <fullName evidence="9">Protein kinase domain-containing protein</fullName>
    </recommendedName>
</protein>
<evidence type="ECO:0000256" key="4">
    <source>
        <dbReference type="ARBA" id="ARBA00022833"/>
    </source>
</evidence>
<reference evidence="8" key="1">
    <citation type="journal article" date="2024" name="Gigascience">
        <title>Chromosome-level genome of the poultry shaft louse Menopon gallinae provides insight into the host-switching and adaptive evolution of parasitic lice.</title>
        <authorList>
            <person name="Xu Y."/>
            <person name="Ma L."/>
            <person name="Liu S."/>
            <person name="Liang Y."/>
            <person name="Liu Q."/>
            <person name="He Z."/>
            <person name="Tian L."/>
            <person name="Duan Y."/>
            <person name="Cai W."/>
            <person name="Li H."/>
            <person name="Song F."/>
        </authorList>
    </citation>
    <scope>NUCLEOTIDE SEQUENCE</scope>
    <source>
        <strain evidence="8">Cailab_2023a</strain>
    </source>
</reference>
<comment type="similarity">
    <text evidence="1">Belongs to the protein kinase superfamily. ADCK protein kinase family.</text>
</comment>
<dbReference type="InterPro" id="IPR004147">
    <property type="entry name" value="ABC1_dom"/>
</dbReference>
<dbReference type="GO" id="GO:0004672">
    <property type="term" value="F:protein kinase activity"/>
    <property type="evidence" value="ECO:0007669"/>
    <property type="project" value="InterPro"/>
</dbReference>
<feature type="domain" description="Protein kinase" evidence="6">
    <location>
        <begin position="320"/>
        <end position="659"/>
    </location>
</feature>
<organism evidence="8">
    <name type="scientific">Menopon gallinae</name>
    <name type="common">poultry shaft louse</name>
    <dbReference type="NCBI Taxonomy" id="328185"/>
    <lineage>
        <taxon>Eukaryota</taxon>
        <taxon>Metazoa</taxon>
        <taxon>Ecdysozoa</taxon>
        <taxon>Arthropoda</taxon>
        <taxon>Hexapoda</taxon>
        <taxon>Insecta</taxon>
        <taxon>Pterygota</taxon>
        <taxon>Neoptera</taxon>
        <taxon>Paraneoptera</taxon>
        <taxon>Psocodea</taxon>
        <taxon>Troctomorpha</taxon>
        <taxon>Phthiraptera</taxon>
        <taxon>Amblycera</taxon>
        <taxon>Menoponidae</taxon>
        <taxon>Menopon</taxon>
    </lineage>
</organism>
<feature type="domain" description="DBF4-type" evidence="7">
    <location>
        <begin position="705"/>
        <end position="754"/>
    </location>
</feature>
<dbReference type="InterPro" id="IPR006572">
    <property type="entry name" value="Znf_DBF"/>
</dbReference>
<dbReference type="GO" id="GO:0008270">
    <property type="term" value="F:zinc ion binding"/>
    <property type="evidence" value="ECO:0007669"/>
    <property type="project" value="UniProtKB-KW"/>
</dbReference>
<name>A0AAW2H8V4_9NEOP</name>
<dbReference type="SUPFAM" id="SSF56112">
    <property type="entry name" value="Protein kinase-like (PK-like)"/>
    <property type="match status" value="1"/>
</dbReference>
<dbReference type="InterPro" id="IPR011009">
    <property type="entry name" value="Kinase-like_dom_sf"/>
</dbReference>
<dbReference type="Gene3D" id="6.10.250.3410">
    <property type="entry name" value="DBF zinc finger"/>
    <property type="match status" value="1"/>
</dbReference>
<dbReference type="PROSITE" id="PS51265">
    <property type="entry name" value="ZF_DBF4"/>
    <property type="match status" value="1"/>
</dbReference>
<proteinExistence type="inferred from homology"/>
<evidence type="ECO:0000259" key="6">
    <source>
        <dbReference type="PROSITE" id="PS50011"/>
    </source>
</evidence>
<dbReference type="FunFam" id="6.10.250.3410:FF:000001">
    <property type="entry name" value="Protein DBF4 homolog A"/>
    <property type="match status" value="1"/>
</dbReference>
<dbReference type="GO" id="GO:0005634">
    <property type="term" value="C:nucleus"/>
    <property type="evidence" value="ECO:0007669"/>
    <property type="project" value="UniProtKB-ARBA"/>
</dbReference>
<keyword evidence="3 5" id="KW-0863">Zinc-finger</keyword>
<dbReference type="PANTHER" id="PTHR45890:SF1">
    <property type="entry name" value="AARF DOMAIN CONTAINING KINASE 2"/>
    <property type="match status" value="1"/>
</dbReference>
<evidence type="ECO:0008006" key="9">
    <source>
        <dbReference type="Google" id="ProtNLM"/>
    </source>
</evidence>